<reference evidence="2 3" key="1">
    <citation type="submission" date="2021-06" db="EMBL/GenBank/DDBJ databases">
        <title>Gemonas diversity in paddy soil.</title>
        <authorList>
            <person name="Liu G."/>
        </authorList>
    </citation>
    <scope>NUCLEOTIDE SEQUENCE [LARGE SCALE GENOMIC DNA]</scope>
    <source>
        <strain evidence="2 3">RG10</strain>
    </source>
</reference>
<dbReference type="EMBL" id="CP076723">
    <property type="protein sequence ID" value="QWV94918.1"/>
    <property type="molecule type" value="Genomic_DNA"/>
</dbReference>
<gene>
    <name evidence="2" type="ORF">KP004_06990</name>
</gene>
<keyword evidence="3" id="KW-1185">Reference proteome</keyword>
<evidence type="ECO:0000256" key="1">
    <source>
        <dbReference type="SAM" id="SignalP"/>
    </source>
</evidence>
<evidence type="ECO:0000313" key="2">
    <source>
        <dbReference type="EMBL" id="QWV94918.1"/>
    </source>
</evidence>
<keyword evidence="1" id="KW-0732">Signal</keyword>
<keyword evidence="2" id="KW-0238">DNA-binding</keyword>
<sequence length="266" mass="28203">MKRLVNLFSLFIVFAALTAQQVGAADTKAGAADKPKAIPLSGKVLETMDGGGYTYVNLQNGQEKVWVAIPLTKVKVGQQLTLMPGFEMKNFTSKGLNRKFDKVIFSGGLANAEKIEMSPSAIKAVHQGVPGAPGGAPAAASKAAPAASAAKAPAPASKTKKVTKAKGPNAYTIAEIYAKSKKLEKKPVVVRGRVVRVSQKIMKRNWIHLADGTGSSAKKTDDLVITSQELPKEGDVVTVSGTLYNNLDFGAGYRYNVLVQDAKFKK</sequence>
<evidence type="ECO:0000313" key="3">
    <source>
        <dbReference type="Proteomes" id="UP000683557"/>
    </source>
</evidence>
<feature type="chain" id="PRO_5046012936" evidence="1">
    <location>
        <begin position="25"/>
        <end position="266"/>
    </location>
</feature>
<protein>
    <submittedName>
        <fullName evidence="2">DNA-binding protein</fullName>
    </submittedName>
</protein>
<name>A0ABX8JAU8_9BACT</name>
<organism evidence="2 3">
    <name type="scientific">Geomonas oryzisoli</name>
    <dbReference type="NCBI Taxonomy" id="2847992"/>
    <lineage>
        <taxon>Bacteria</taxon>
        <taxon>Pseudomonadati</taxon>
        <taxon>Thermodesulfobacteriota</taxon>
        <taxon>Desulfuromonadia</taxon>
        <taxon>Geobacterales</taxon>
        <taxon>Geobacteraceae</taxon>
        <taxon>Geomonas</taxon>
    </lineage>
</organism>
<dbReference type="RefSeq" id="WP_216801625.1">
    <property type="nucleotide sequence ID" value="NZ_CP076723.1"/>
</dbReference>
<accession>A0ABX8JAU8</accession>
<dbReference type="Proteomes" id="UP000683557">
    <property type="component" value="Chromosome"/>
</dbReference>
<feature type="signal peptide" evidence="1">
    <location>
        <begin position="1"/>
        <end position="24"/>
    </location>
</feature>
<proteinExistence type="predicted"/>
<dbReference type="GO" id="GO:0003677">
    <property type="term" value="F:DNA binding"/>
    <property type="evidence" value="ECO:0007669"/>
    <property type="project" value="UniProtKB-KW"/>
</dbReference>